<organism evidence="1 2">
    <name type="scientific">Diploptera punctata</name>
    <name type="common">Pacific beetle cockroach</name>
    <dbReference type="NCBI Taxonomy" id="6984"/>
    <lineage>
        <taxon>Eukaryota</taxon>
        <taxon>Metazoa</taxon>
        <taxon>Ecdysozoa</taxon>
        <taxon>Arthropoda</taxon>
        <taxon>Hexapoda</taxon>
        <taxon>Insecta</taxon>
        <taxon>Pterygota</taxon>
        <taxon>Neoptera</taxon>
        <taxon>Polyneoptera</taxon>
        <taxon>Dictyoptera</taxon>
        <taxon>Blattodea</taxon>
        <taxon>Blaberoidea</taxon>
        <taxon>Blaberidae</taxon>
        <taxon>Diplopterinae</taxon>
        <taxon>Diploptera</taxon>
    </lineage>
</organism>
<dbReference type="AlphaFoldDB" id="A0AAD8A271"/>
<feature type="non-terminal residue" evidence="1">
    <location>
        <position position="1"/>
    </location>
</feature>
<feature type="non-terminal residue" evidence="1">
    <location>
        <position position="63"/>
    </location>
</feature>
<reference evidence="1" key="1">
    <citation type="journal article" date="2023" name="IScience">
        <title>Live-bearing cockroach genome reveals convergent evolutionary mechanisms linked to viviparity in insects and beyond.</title>
        <authorList>
            <person name="Fouks B."/>
            <person name="Harrison M.C."/>
            <person name="Mikhailova A.A."/>
            <person name="Marchal E."/>
            <person name="English S."/>
            <person name="Carruthers M."/>
            <person name="Jennings E.C."/>
            <person name="Chiamaka E.L."/>
            <person name="Frigard R.A."/>
            <person name="Pippel M."/>
            <person name="Attardo G.M."/>
            <person name="Benoit J.B."/>
            <person name="Bornberg-Bauer E."/>
            <person name="Tobe S.S."/>
        </authorList>
    </citation>
    <scope>NUCLEOTIDE SEQUENCE</scope>
    <source>
        <strain evidence="1">Stay&amp;Tobe</strain>
    </source>
</reference>
<keyword evidence="2" id="KW-1185">Reference proteome</keyword>
<reference evidence="1" key="2">
    <citation type="submission" date="2023-05" db="EMBL/GenBank/DDBJ databases">
        <authorList>
            <person name="Fouks B."/>
        </authorList>
    </citation>
    <scope>NUCLEOTIDE SEQUENCE</scope>
    <source>
        <strain evidence="1">Stay&amp;Tobe</strain>
        <tissue evidence="1">Testes</tissue>
    </source>
</reference>
<comment type="caution">
    <text evidence="1">The sequence shown here is derived from an EMBL/GenBank/DDBJ whole genome shotgun (WGS) entry which is preliminary data.</text>
</comment>
<proteinExistence type="predicted"/>
<evidence type="ECO:0000313" key="1">
    <source>
        <dbReference type="EMBL" id="KAJ9590402.1"/>
    </source>
</evidence>
<gene>
    <name evidence="1" type="ORF">L9F63_016563</name>
</gene>
<dbReference type="Proteomes" id="UP001233999">
    <property type="component" value="Unassembled WGS sequence"/>
</dbReference>
<accession>A0AAD8A271</accession>
<evidence type="ECO:0000313" key="2">
    <source>
        <dbReference type="Proteomes" id="UP001233999"/>
    </source>
</evidence>
<dbReference type="EMBL" id="JASPKZ010004220">
    <property type="protein sequence ID" value="KAJ9590402.1"/>
    <property type="molecule type" value="Genomic_DNA"/>
</dbReference>
<protein>
    <submittedName>
        <fullName evidence="1">Uncharacterized protein</fullName>
    </submittedName>
</protein>
<name>A0AAD8A271_DIPPU</name>
<sequence length="63" mass="7037">LSGCTDFLSPTLVKRFHYILQQKYLYPIWTTTDTALTNRIRGSLRPDASAPLSLSIYSSATSV</sequence>